<sequence length="236" mass="24344">MTTSLRHILVVVPARDEAETLAACLGSIIDACAVVPTAAVPSVTVTIVLVLDSCTDDSASIAAGFPQVVVVDEDFADVGRARGHGAALGLRLIDDDPASVWIAATDADSTVPASWLRAHLDAALAGADAFVGAVVPVLGELDDVRRAEWLRTHSPGSTLGHVHGANLGVRGDVYLRVGGFLAAATDEDVDLVRRLRTGGHVVAESEDAPVLTSSRLIGRVEGGYARYLADLAPGLA</sequence>
<dbReference type="GO" id="GO:0016757">
    <property type="term" value="F:glycosyltransferase activity"/>
    <property type="evidence" value="ECO:0007669"/>
    <property type="project" value="UniProtKB-KW"/>
</dbReference>
<evidence type="ECO:0000313" key="12">
    <source>
        <dbReference type="Proteomes" id="UP001142372"/>
    </source>
</evidence>
<dbReference type="EMBL" id="BSEN01000001">
    <property type="protein sequence ID" value="GLJ74889.1"/>
    <property type="molecule type" value="Genomic_DNA"/>
</dbReference>
<keyword evidence="12" id="KW-1185">Reference proteome</keyword>
<dbReference type="PANTHER" id="PTHR43646">
    <property type="entry name" value="GLYCOSYLTRANSFERASE"/>
    <property type="match status" value="1"/>
</dbReference>
<dbReference type="PANTHER" id="PTHR43646:SF2">
    <property type="entry name" value="GLYCOSYLTRANSFERASE 2-LIKE DOMAIN-CONTAINING PROTEIN"/>
    <property type="match status" value="1"/>
</dbReference>
<evidence type="ECO:0000256" key="9">
    <source>
        <dbReference type="ARBA" id="ARBA00040345"/>
    </source>
</evidence>
<dbReference type="InterPro" id="IPR029044">
    <property type="entry name" value="Nucleotide-diphossugar_trans"/>
</dbReference>
<protein>
    <recommendedName>
        <fullName evidence="9">4,4'-diaponeurosporenoate glycosyltransferase</fullName>
    </recommendedName>
</protein>
<keyword evidence="4 11" id="KW-0808">Transferase</keyword>
<gene>
    <name evidence="11" type="ORF">GCM10017584_04620</name>
</gene>
<dbReference type="AlphaFoldDB" id="A0A9W6H7L6"/>
<comment type="subcellular location">
    <subcellularLocation>
        <location evidence="1">Cell membrane</location>
    </subcellularLocation>
</comment>
<dbReference type="GO" id="GO:0005886">
    <property type="term" value="C:plasma membrane"/>
    <property type="evidence" value="ECO:0007669"/>
    <property type="project" value="UniProtKB-SubCell"/>
</dbReference>
<keyword evidence="3" id="KW-0328">Glycosyltransferase</keyword>
<evidence type="ECO:0000256" key="8">
    <source>
        <dbReference type="ARBA" id="ARBA00038120"/>
    </source>
</evidence>
<evidence type="ECO:0000256" key="6">
    <source>
        <dbReference type="ARBA" id="ARBA00037281"/>
    </source>
</evidence>
<evidence type="ECO:0000256" key="4">
    <source>
        <dbReference type="ARBA" id="ARBA00022679"/>
    </source>
</evidence>
<feature type="domain" description="Glycosyltransferase 2-like" evidence="10">
    <location>
        <begin position="10"/>
        <end position="149"/>
    </location>
</feature>
<name>A0A9W6H7L6_9MICO</name>
<dbReference type="Gene3D" id="3.90.550.10">
    <property type="entry name" value="Spore Coat Polysaccharide Biosynthesis Protein SpsA, Chain A"/>
    <property type="match status" value="1"/>
</dbReference>
<dbReference type="Pfam" id="PF00535">
    <property type="entry name" value="Glycos_transf_2"/>
    <property type="match status" value="1"/>
</dbReference>
<reference evidence="11" key="1">
    <citation type="journal article" date="2014" name="Int. J. Syst. Evol. Microbiol.">
        <title>Complete genome sequence of Corynebacterium casei LMG S-19264T (=DSM 44701T), isolated from a smear-ripened cheese.</title>
        <authorList>
            <consortium name="US DOE Joint Genome Institute (JGI-PGF)"/>
            <person name="Walter F."/>
            <person name="Albersmeier A."/>
            <person name="Kalinowski J."/>
            <person name="Ruckert C."/>
        </authorList>
    </citation>
    <scope>NUCLEOTIDE SEQUENCE</scope>
    <source>
        <strain evidence="11">VKM Ac-1401</strain>
    </source>
</reference>
<evidence type="ECO:0000313" key="11">
    <source>
        <dbReference type="EMBL" id="GLJ74889.1"/>
    </source>
</evidence>
<evidence type="ECO:0000256" key="2">
    <source>
        <dbReference type="ARBA" id="ARBA00022475"/>
    </source>
</evidence>
<comment type="pathway">
    <text evidence="7">Carotenoid biosynthesis; staphyloxanthin biosynthesis; staphyloxanthin from farnesyl diphosphate: step 4/5.</text>
</comment>
<evidence type="ECO:0000259" key="10">
    <source>
        <dbReference type="Pfam" id="PF00535"/>
    </source>
</evidence>
<dbReference type="RefSeq" id="WP_271175569.1">
    <property type="nucleotide sequence ID" value="NZ_BAAAJO010000001.1"/>
</dbReference>
<evidence type="ECO:0000256" key="1">
    <source>
        <dbReference type="ARBA" id="ARBA00004236"/>
    </source>
</evidence>
<dbReference type="InterPro" id="IPR001173">
    <property type="entry name" value="Glyco_trans_2-like"/>
</dbReference>
<reference evidence="11" key="2">
    <citation type="submission" date="2023-01" db="EMBL/GenBank/DDBJ databases">
        <authorList>
            <person name="Sun Q."/>
            <person name="Evtushenko L."/>
        </authorList>
    </citation>
    <scope>NUCLEOTIDE SEQUENCE</scope>
    <source>
        <strain evidence="11">VKM Ac-1401</strain>
    </source>
</reference>
<dbReference type="SUPFAM" id="SSF53448">
    <property type="entry name" value="Nucleotide-diphospho-sugar transferases"/>
    <property type="match status" value="1"/>
</dbReference>
<comment type="caution">
    <text evidence="11">The sequence shown here is derived from an EMBL/GenBank/DDBJ whole genome shotgun (WGS) entry which is preliminary data.</text>
</comment>
<evidence type="ECO:0000256" key="3">
    <source>
        <dbReference type="ARBA" id="ARBA00022676"/>
    </source>
</evidence>
<keyword evidence="2" id="KW-1003">Cell membrane</keyword>
<keyword evidence="5" id="KW-0472">Membrane</keyword>
<evidence type="ECO:0000256" key="5">
    <source>
        <dbReference type="ARBA" id="ARBA00023136"/>
    </source>
</evidence>
<proteinExistence type="inferred from homology"/>
<evidence type="ECO:0000256" key="7">
    <source>
        <dbReference type="ARBA" id="ARBA00037904"/>
    </source>
</evidence>
<comment type="similarity">
    <text evidence="8">Belongs to the glycosyltransferase 2 family. CrtQ subfamily.</text>
</comment>
<comment type="function">
    <text evidence="6">Catalyzes the glycosylation of 4,4'-diaponeurosporenoate, i.e. the esterification of glucose at the C1'' position with the carboxyl group of 4,4'-diaponeurosporenic acid, to form glycosyl-4,4'-diaponeurosporenoate. This is a step in the biosynthesis of staphyloxanthin, an orange pigment present in most staphylococci strains.</text>
</comment>
<dbReference type="Proteomes" id="UP001142372">
    <property type="component" value="Unassembled WGS sequence"/>
</dbReference>
<organism evidence="11 12">
    <name type="scientific">Leifsonia poae</name>
    <dbReference type="NCBI Taxonomy" id="110933"/>
    <lineage>
        <taxon>Bacteria</taxon>
        <taxon>Bacillati</taxon>
        <taxon>Actinomycetota</taxon>
        <taxon>Actinomycetes</taxon>
        <taxon>Micrococcales</taxon>
        <taxon>Microbacteriaceae</taxon>
        <taxon>Leifsonia</taxon>
    </lineage>
</organism>
<accession>A0A9W6H7L6</accession>